<feature type="compositionally biased region" description="Low complexity" evidence="1">
    <location>
        <begin position="12"/>
        <end position="32"/>
    </location>
</feature>
<reference evidence="2 3" key="1">
    <citation type="journal article" date="2023" name="Proc. Natl. Acad. Sci. U.S.A.">
        <title>A global phylogenomic analysis of the shiitake genus Lentinula.</title>
        <authorList>
            <person name="Sierra-Patev S."/>
            <person name="Min B."/>
            <person name="Naranjo-Ortiz M."/>
            <person name="Looney B."/>
            <person name="Konkel Z."/>
            <person name="Slot J.C."/>
            <person name="Sakamoto Y."/>
            <person name="Steenwyk J.L."/>
            <person name="Rokas A."/>
            <person name="Carro J."/>
            <person name="Camarero S."/>
            <person name="Ferreira P."/>
            <person name="Molpeceres G."/>
            <person name="Ruiz-Duenas F.J."/>
            <person name="Serrano A."/>
            <person name="Henrissat B."/>
            <person name="Drula E."/>
            <person name="Hughes K.W."/>
            <person name="Mata J.L."/>
            <person name="Ishikawa N.K."/>
            <person name="Vargas-Isla R."/>
            <person name="Ushijima S."/>
            <person name="Smith C.A."/>
            <person name="Donoghue J."/>
            <person name="Ahrendt S."/>
            <person name="Andreopoulos W."/>
            <person name="He G."/>
            <person name="LaButti K."/>
            <person name="Lipzen A."/>
            <person name="Ng V."/>
            <person name="Riley R."/>
            <person name="Sandor L."/>
            <person name="Barry K."/>
            <person name="Martinez A.T."/>
            <person name="Xiao Y."/>
            <person name="Gibbons J.G."/>
            <person name="Terashima K."/>
            <person name="Grigoriev I.V."/>
            <person name="Hibbett D."/>
        </authorList>
    </citation>
    <scope>NUCLEOTIDE SEQUENCE [LARGE SCALE GENOMIC DNA]</scope>
    <source>
        <strain evidence="2 3">TFB7810</strain>
    </source>
</reference>
<gene>
    <name evidence="2" type="ORF">DFH05DRAFT_1559159</name>
</gene>
<comment type="caution">
    <text evidence="2">The sequence shown here is derived from an EMBL/GenBank/DDBJ whole genome shotgun (WGS) entry which is preliminary data.</text>
</comment>
<proteinExistence type="predicted"/>
<sequence length="396" mass="42210">MSSPPTSPFRMNRSNPMYSNYSNSNYSPSPSGSGSGSGSGSTSPRRRLRGASISNDNDNSNNSNPPYSSNHKTKTRLPPGFLAHKPKQVPIGEMALWELESRYSRNARVLGAAAAAAGVRSSNNAPSSSSSSSSSSSYIHRLTAEQAAIEEQLVEVHGMEVISARLRNTRIGDGGAIGGGGGGGGGGFGGGGAGGFGGGGGGGDQKDIIGGIGGSSSSSSPNSIDAKKRALANFGSTAPPSHIGMLGMEEAIAIERRAHLHDLQRKHRLEQKKVDHGYPSRTQVMSREERERRVWAFMNYKPTESDLEDEEEEEEEEEEGEGEDGEGGEGEGMDEDGEGEGEDDPSTWFEDDQDDGRKGQNIVEADEMDMDGLRNVIRVMDPNQLRYGTFYEPRDD</sequence>
<feature type="compositionally biased region" description="Low complexity" evidence="1">
    <location>
        <begin position="54"/>
        <end position="70"/>
    </location>
</feature>
<protein>
    <submittedName>
        <fullName evidence="2">Uncharacterized protein</fullName>
    </submittedName>
</protein>
<evidence type="ECO:0000313" key="3">
    <source>
        <dbReference type="Proteomes" id="UP001142393"/>
    </source>
</evidence>
<accession>A0A9W8NV14</accession>
<feature type="compositionally biased region" description="Acidic residues" evidence="1">
    <location>
        <begin position="305"/>
        <end position="354"/>
    </location>
</feature>
<feature type="region of interest" description="Disordered" evidence="1">
    <location>
        <begin position="1"/>
        <end position="85"/>
    </location>
</feature>
<name>A0A9W8NV14_9AGAR</name>
<dbReference type="AlphaFoldDB" id="A0A9W8NV14"/>
<evidence type="ECO:0000313" key="2">
    <source>
        <dbReference type="EMBL" id="KAJ3741269.1"/>
    </source>
</evidence>
<evidence type="ECO:0000256" key="1">
    <source>
        <dbReference type="SAM" id="MobiDB-lite"/>
    </source>
</evidence>
<dbReference type="Proteomes" id="UP001142393">
    <property type="component" value="Unassembled WGS sequence"/>
</dbReference>
<feature type="region of interest" description="Disordered" evidence="1">
    <location>
        <begin position="196"/>
        <end position="224"/>
    </location>
</feature>
<organism evidence="2 3">
    <name type="scientific">Lentinula detonsa</name>
    <dbReference type="NCBI Taxonomy" id="2804962"/>
    <lineage>
        <taxon>Eukaryota</taxon>
        <taxon>Fungi</taxon>
        <taxon>Dikarya</taxon>
        <taxon>Basidiomycota</taxon>
        <taxon>Agaricomycotina</taxon>
        <taxon>Agaricomycetes</taxon>
        <taxon>Agaricomycetidae</taxon>
        <taxon>Agaricales</taxon>
        <taxon>Marasmiineae</taxon>
        <taxon>Omphalotaceae</taxon>
        <taxon>Lentinula</taxon>
    </lineage>
</organism>
<keyword evidence="3" id="KW-1185">Reference proteome</keyword>
<dbReference type="EMBL" id="JANVFU010000012">
    <property type="protein sequence ID" value="KAJ3741269.1"/>
    <property type="molecule type" value="Genomic_DNA"/>
</dbReference>
<feature type="region of interest" description="Disordered" evidence="1">
    <location>
        <begin position="267"/>
        <end position="371"/>
    </location>
</feature>